<evidence type="ECO:0000313" key="2">
    <source>
        <dbReference type="Proteomes" id="UP000054498"/>
    </source>
</evidence>
<dbReference type="GeneID" id="25737131"/>
<accession>A0A0D2MLF4</accession>
<proteinExistence type="predicted"/>
<dbReference type="Proteomes" id="UP000054498">
    <property type="component" value="Unassembled WGS sequence"/>
</dbReference>
<reference evidence="1 2" key="1">
    <citation type="journal article" date="2013" name="BMC Genomics">
        <title>Reconstruction of the lipid metabolism for the microalga Monoraphidium neglectum from its genome sequence reveals characteristics suitable for biofuel production.</title>
        <authorList>
            <person name="Bogen C."/>
            <person name="Al-Dilaimi A."/>
            <person name="Albersmeier A."/>
            <person name="Wichmann J."/>
            <person name="Grundmann M."/>
            <person name="Rupp O."/>
            <person name="Lauersen K.J."/>
            <person name="Blifernez-Klassen O."/>
            <person name="Kalinowski J."/>
            <person name="Goesmann A."/>
            <person name="Mussgnug J.H."/>
            <person name="Kruse O."/>
        </authorList>
    </citation>
    <scope>NUCLEOTIDE SEQUENCE [LARGE SCALE GENOMIC DNA]</scope>
    <source>
        <strain evidence="1 2">SAG 48.87</strain>
    </source>
</reference>
<dbReference type="KEGG" id="mng:MNEG_4253"/>
<sequence>MKFCLSTDVAFKLSLSAPKLTVSAGARVYINGALAASDPSGGKAGGGSGRITKDLKKRALVAGLNVIAVQVSDMGSPAVAGFDIDLSYLWNEPLVASFLPESCQ</sequence>
<dbReference type="RefSeq" id="XP_013902719.1">
    <property type="nucleotide sequence ID" value="XM_014047265.1"/>
</dbReference>
<dbReference type="AlphaFoldDB" id="A0A0D2MLF4"/>
<evidence type="ECO:0000313" key="1">
    <source>
        <dbReference type="EMBL" id="KIZ03700.1"/>
    </source>
</evidence>
<name>A0A0D2MLF4_9CHLO</name>
<keyword evidence="2" id="KW-1185">Reference proteome</keyword>
<dbReference type="Gene3D" id="2.60.120.260">
    <property type="entry name" value="Galactose-binding domain-like"/>
    <property type="match status" value="1"/>
</dbReference>
<dbReference type="EMBL" id="KK100800">
    <property type="protein sequence ID" value="KIZ03700.1"/>
    <property type="molecule type" value="Genomic_DNA"/>
</dbReference>
<organism evidence="1 2">
    <name type="scientific">Monoraphidium neglectum</name>
    <dbReference type="NCBI Taxonomy" id="145388"/>
    <lineage>
        <taxon>Eukaryota</taxon>
        <taxon>Viridiplantae</taxon>
        <taxon>Chlorophyta</taxon>
        <taxon>core chlorophytes</taxon>
        <taxon>Chlorophyceae</taxon>
        <taxon>CS clade</taxon>
        <taxon>Sphaeropleales</taxon>
        <taxon>Selenastraceae</taxon>
        <taxon>Monoraphidium</taxon>
    </lineage>
</organism>
<gene>
    <name evidence="1" type="ORF">MNEG_4253</name>
</gene>
<protein>
    <submittedName>
        <fullName evidence="1">Uncharacterized protein</fullName>
    </submittedName>
</protein>